<gene>
    <name evidence="1" type="ORF">GCM10007384_11800</name>
</gene>
<evidence type="ECO:0000313" key="1">
    <source>
        <dbReference type="EMBL" id="GGX11738.1"/>
    </source>
</evidence>
<sequence>MKNIIVLISFLFFITNCKEQKTQSLNLNKEKLNKNFIEERDTVTFIKEKPQNKDFSFIDSMTPLKLPIGNKSLIEYEFPKEWNFGSPYDSKRKVSNDEKKINRLLGFYEGYKSEKYKVSKREIKSLSFFLNVENDYRNITINFEKIFEYSIARFPNKNDSVQVLGLWFSKERLNPDKEFPFSVSYGELIVIKGNKIIDQITLNHFEGNYSLGGDYRLSYIDNDYIIHTKDFNYGENQGYFIRYEKWKIKNNGKIVRFFNQQDTILNEGEVKNHLKSGNWKDLYLDRNLAYKNKKWGIENLYSYSEGEYNQGEKIGEWKFYSYKNNTKGELLYTETYKDGELVERVFIK</sequence>
<name>A0A918JUC8_9FLAO</name>
<keyword evidence="2" id="KW-1185">Reference proteome</keyword>
<reference evidence="1 2" key="1">
    <citation type="journal article" date="2014" name="Int. J. Syst. Evol. Microbiol.">
        <title>Complete genome sequence of Corynebacterium casei LMG S-19264T (=DSM 44701T), isolated from a smear-ripened cheese.</title>
        <authorList>
            <consortium name="US DOE Joint Genome Institute (JGI-PGF)"/>
            <person name="Walter F."/>
            <person name="Albersmeier A."/>
            <person name="Kalinowski J."/>
            <person name="Ruckert C."/>
        </authorList>
    </citation>
    <scope>NUCLEOTIDE SEQUENCE [LARGE SCALE GENOMIC DNA]</scope>
    <source>
        <strain evidence="1 2">KCTC 12285</strain>
    </source>
</reference>
<evidence type="ECO:0000313" key="2">
    <source>
        <dbReference type="Proteomes" id="UP000601108"/>
    </source>
</evidence>
<dbReference type="EMBL" id="BMWS01000006">
    <property type="protein sequence ID" value="GGX11738.1"/>
    <property type="molecule type" value="Genomic_DNA"/>
</dbReference>
<accession>A0A918JUC8</accession>
<protein>
    <submittedName>
        <fullName evidence="1">Uncharacterized protein</fullName>
    </submittedName>
</protein>
<dbReference type="RefSeq" id="WP_027411673.1">
    <property type="nucleotide sequence ID" value="NZ_BMWS01000006.1"/>
</dbReference>
<proteinExistence type="predicted"/>
<organism evidence="1 2">
    <name type="scientific">Aquimarina muelleri</name>
    <dbReference type="NCBI Taxonomy" id="279356"/>
    <lineage>
        <taxon>Bacteria</taxon>
        <taxon>Pseudomonadati</taxon>
        <taxon>Bacteroidota</taxon>
        <taxon>Flavobacteriia</taxon>
        <taxon>Flavobacteriales</taxon>
        <taxon>Flavobacteriaceae</taxon>
        <taxon>Aquimarina</taxon>
    </lineage>
</organism>
<dbReference type="AlphaFoldDB" id="A0A918JUC8"/>
<dbReference type="Proteomes" id="UP000601108">
    <property type="component" value="Unassembled WGS sequence"/>
</dbReference>
<comment type="caution">
    <text evidence="1">The sequence shown here is derived from an EMBL/GenBank/DDBJ whole genome shotgun (WGS) entry which is preliminary data.</text>
</comment>